<dbReference type="CDD" id="cd14263">
    <property type="entry name" value="DAGK_IM_like"/>
    <property type="match status" value="1"/>
</dbReference>
<dbReference type="RefSeq" id="WP_380939350.1">
    <property type="nucleotide sequence ID" value="NZ_JBHUFC010000002.1"/>
</dbReference>
<protein>
    <submittedName>
        <fullName evidence="16">Diacylglycerol kinase</fullName>
        <ecNumber evidence="16">2.7.1.107</ecNumber>
    </submittedName>
</protein>
<feature type="transmembrane region" description="Helical" evidence="15">
    <location>
        <begin position="21"/>
        <end position="43"/>
    </location>
</feature>
<dbReference type="Gene3D" id="1.10.287.3610">
    <property type="match status" value="1"/>
</dbReference>
<keyword evidence="14" id="KW-1208">Phospholipid metabolism</keyword>
<evidence type="ECO:0000256" key="1">
    <source>
        <dbReference type="ARBA" id="ARBA00004651"/>
    </source>
</evidence>
<dbReference type="InterPro" id="IPR036945">
    <property type="entry name" value="DAGK_sf"/>
</dbReference>
<feature type="transmembrane region" description="Helical" evidence="15">
    <location>
        <begin position="49"/>
        <end position="71"/>
    </location>
</feature>
<keyword evidence="10 15" id="KW-1133">Transmembrane helix</keyword>
<evidence type="ECO:0000313" key="17">
    <source>
        <dbReference type="Proteomes" id="UP001597283"/>
    </source>
</evidence>
<evidence type="ECO:0000256" key="14">
    <source>
        <dbReference type="ARBA" id="ARBA00023264"/>
    </source>
</evidence>
<gene>
    <name evidence="16" type="ORF">ACFSC3_05260</name>
</gene>
<keyword evidence="9" id="KW-0067">ATP-binding</keyword>
<dbReference type="GO" id="GO:0004143">
    <property type="term" value="F:ATP-dependent diacylglycerol kinase activity"/>
    <property type="evidence" value="ECO:0007669"/>
    <property type="project" value="UniProtKB-EC"/>
</dbReference>
<evidence type="ECO:0000256" key="2">
    <source>
        <dbReference type="ARBA" id="ARBA00005967"/>
    </source>
</evidence>
<dbReference type="InterPro" id="IPR000829">
    <property type="entry name" value="DAGK"/>
</dbReference>
<keyword evidence="7" id="KW-0547">Nucleotide-binding</keyword>
<evidence type="ECO:0000256" key="10">
    <source>
        <dbReference type="ARBA" id="ARBA00022989"/>
    </source>
</evidence>
<keyword evidence="6 15" id="KW-0812">Transmembrane</keyword>
<evidence type="ECO:0000256" key="13">
    <source>
        <dbReference type="ARBA" id="ARBA00023209"/>
    </source>
</evidence>
<evidence type="ECO:0000256" key="12">
    <source>
        <dbReference type="ARBA" id="ARBA00023136"/>
    </source>
</evidence>
<dbReference type="Pfam" id="PF01219">
    <property type="entry name" value="DAGK_prokar"/>
    <property type="match status" value="1"/>
</dbReference>
<comment type="caution">
    <text evidence="16">The sequence shown here is derived from an EMBL/GenBank/DDBJ whole genome shotgun (WGS) entry which is preliminary data.</text>
</comment>
<dbReference type="PANTHER" id="PTHR34299:SF1">
    <property type="entry name" value="DIACYLGLYCEROL KINASE"/>
    <property type="match status" value="1"/>
</dbReference>
<keyword evidence="3" id="KW-1003">Cell membrane</keyword>
<evidence type="ECO:0000256" key="9">
    <source>
        <dbReference type="ARBA" id="ARBA00022840"/>
    </source>
</evidence>
<evidence type="ECO:0000256" key="11">
    <source>
        <dbReference type="ARBA" id="ARBA00023098"/>
    </source>
</evidence>
<evidence type="ECO:0000256" key="4">
    <source>
        <dbReference type="ARBA" id="ARBA00022516"/>
    </source>
</evidence>
<keyword evidence="13" id="KW-0594">Phospholipid biosynthesis</keyword>
<keyword evidence="11" id="KW-0443">Lipid metabolism</keyword>
<comment type="similarity">
    <text evidence="2">Belongs to the bacterial diacylglycerol kinase family.</text>
</comment>
<dbReference type="Proteomes" id="UP001597283">
    <property type="component" value="Unassembled WGS sequence"/>
</dbReference>
<comment type="subcellular location">
    <subcellularLocation>
        <location evidence="1">Cell membrane</location>
        <topology evidence="1">Multi-pass membrane protein</topology>
    </subcellularLocation>
</comment>
<organism evidence="16 17">
    <name type="scientific">Sphingomonas floccifaciens</name>
    <dbReference type="NCBI Taxonomy" id="1844115"/>
    <lineage>
        <taxon>Bacteria</taxon>
        <taxon>Pseudomonadati</taxon>
        <taxon>Pseudomonadota</taxon>
        <taxon>Alphaproteobacteria</taxon>
        <taxon>Sphingomonadales</taxon>
        <taxon>Sphingomonadaceae</taxon>
        <taxon>Sphingomonas</taxon>
    </lineage>
</organism>
<evidence type="ECO:0000256" key="6">
    <source>
        <dbReference type="ARBA" id="ARBA00022692"/>
    </source>
</evidence>
<evidence type="ECO:0000313" key="16">
    <source>
        <dbReference type="EMBL" id="MFD1786975.1"/>
    </source>
</evidence>
<feature type="transmembrane region" description="Helical" evidence="15">
    <location>
        <begin position="92"/>
        <end position="113"/>
    </location>
</feature>
<dbReference type="EC" id="2.7.1.107" evidence="16"/>
<dbReference type="PANTHER" id="PTHR34299">
    <property type="entry name" value="DIACYLGLYCEROL KINASE"/>
    <property type="match status" value="1"/>
</dbReference>
<keyword evidence="5 16" id="KW-0808">Transferase</keyword>
<proteinExistence type="inferred from homology"/>
<evidence type="ECO:0000256" key="8">
    <source>
        <dbReference type="ARBA" id="ARBA00022777"/>
    </source>
</evidence>
<accession>A0ABW4N9Z4</accession>
<keyword evidence="12 15" id="KW-0472">Membrane</keyword>
<evidence type="ECO:0000256" key="5">
    <source>
        <dbReference type="ARBA" id="ARBA00022679"/>
    </source>
</evidence>
<evidence type="ECO:0000256" key="7">
    <source>
        <dbReference type="ARBA" id="ARBA00022741"/>
    </source>
</evidence>
<keyword evidence="4" id="KW-0444">Lipid biosynthesis</keyword>
<reference evidence="17" key="1">
    <citation type="journal article" date="2019" name="Int. J. Syst. Evol. Microbiol.">
        <title>The Global Catalogue of Microorganisms (GCM) 10K type strain sequencing project: providing services to taxonomists for standard genome sequencing and annotation.</title>
        <authorList>
            <consortium name="The Broad Institute Genomics Platform"/>
            <consortium name="The Broad Institute Genome Sequencing Center for Infectious Disease"/>
            <person name="Wu L."/>
            <person name="Ma J."/>
        </authorList>
    </citation>
    <scope>NUCLEOTIDE SEQUENCE [LARGE SCALE GENOMIC DNA]</scope>
    <source>
        <strain evidence="17">Q85</strain>
    </source>
</reference>
<sequence>MKGRPFHERLSFALAGLKAAWVREVSFRTQTMFVGAVGIGLLILKPAPIWWAVVALVCAIVLALELLNSAIEGVIDLLHPGLHPEIKVVKDMVAGAVLAISLAAVAIAVAMVVETGPSAWSRWVS</sequence>
<keyword evidence="8 16" id="KW-0418">Kinase</keyword>
<keyword evidence="17" id="KW-1185">Reference proteome</keyword>
<evidence type="ECO:0000256" key="15">
    <source>
        <dbReference type="SAM" id="Phobius"/>
    </source>
</evidence>
<dbReference type="EMBL" id="JBHUFC010000002">
    <property type="protein sequence ID" value="MFD1786975.1"/>
    <property type="molecule type" value="Genomic_DNA"/>
</dbReference>
<evidence type="ECO:0000256" key="3">
    <source>
        <dbReference type="ARBA" id="ARBA00022475"/>
    </source>
</evidence>
<name>A0ABW4N9Z4_9SPHN</name>